<dbReference type="EMBL" id="BEXT01000001">
    <property type="protein sequence ID" value="GBC59603.1"/>
    <property type="molecule type" value="Genomic_DNA"/>
</dbReference>
<name>A0A401FRL3_9BACT</name>
<dbReference type="PANTHER" id="PTHR14139:SF2">
    <property type="entry name" value="CALSYNTENIN-1"/>
    <property type="match status" value="1"/>
</dbReference>
<feature type="region of interest" description="Disordered" evidence="1">
    <location>
        <begin position="745"/>
        <end position="768"/>
    </location>
</feature>
<feature type="region of interest" description="Disordered" evidence="1">
    <location>
        <begin position="916"/>
        <end position="935"/>
    </location>
</feature>
<feature type="domain" description="DUF4347" evidence="2">
    <location>
        <begin position="70"/>
        <end position="238"/>
    </location>
</feature>
<accession>A0A401FRL3</accession>
<evidence type="ECO:0000313" key="4">
    <source>
        <dbReference type="Proteomes" id="UP000288096"/>
    </source>
</evidence>
<feature type="region of interest" description="Disordered" evidence="1">
    <location>
        <begin position="1091"/>
        <end position="1121"/>
    </location>
</feature>
<dbReference type="InterPro" id="IPR025592">
    <property type="entry name" value="DUF4347"/>
</dbReference>
<feature type="compositionally biased region" description="Basic and acidic residues" evidence="1">
    <location>
        <begin position="747"/>
        <end position="765"/>
    </location>
</feature>
<dbReference type="PANTHER" id="PTHR14139">
    <property type="entry name" value="CALSYNTENIN"/>
    <property type="match status" value="1"/>
</dbReference>
<dbReference type="RefSeq" id="WP_124327104.1">
    <property type="nucleotide sequence ID" value="NZ_BEXT01000001.1"/>
</dbReference>
<protein>
    <recommendedName>
        <fullName evidence="2">DUF4347 domain-containing protein</fullName>
    </recommendedName>
</protein>
<keyword evidence="4" id="KW-1185">Reference proteome</keyword>
<evidence type="ECO:0000313" key="3">
    <source>
        <dbReference type="EMBL" id="GBC59603.1"/>
    </source>
</evidence>
<dbReference type="Pfam" id="PF14252">
    <property type="entry name" value="DUF4347"/>
    <property type="match status" value="1"/>
</dbReference>
<feature type="region of interest" description="Disordered" evidence="1">
    <location>
        <begin position="1386"/>
        <end position="1407"/>
    </location>
</feature>
<evidence type="ECO:0000259" key="2">
    <source>
        <dbReference type="Pfam" id="PF14252"/>
    </source>
</evidence>
<dbReference type="Pfam" id="PF17963">
    <property type="entry name" value="Big_9"/>
    <property type="match status" value="1"/>
</dbReference>
<evidence type="ECO:0000256" key="1">
    <source>
        <dbReference type="SAM" id="MobiDB-lite"/>
    </source>
</evidence>
<dbReference type="Proteomes" id="UP000288096">
    <property type="component" value="Unassembled WGS sequence"/>
</dbReference>
<reference evidence="4" key="1">
    <citation type="submission" date="2017-11" db="EMBL/GenBank/DDBJ databases">
        <authorList>
            <person name="Watanabe M."/>
            <person name="Kojima H."/>
        </authorList>
    </citation>
    <scope>NUCLEOTIDE SEQUENCE [LARGE SCALE GENOMIC DNA]</scope>
    <source>
        <strain evidence="4">Tokyo 01</strain>
    </source>
</reference>
<reference evidence="4" key="2">
    <citation type="submission" date="2019-01" db="EMBL/GenBank/DDBJ databases">
        <title>Genome sequence of Desulfonema ishimotonii strain Tokyo 01.</title>
        <authorList>
            <person name="Fukui M."/>
        </authorList>
    </citation>
    <scope>NUCLEOTIDE SEQUENCE [LARGE SCALE GENOMIC DNA]</scope>
    <source>
        <strain evidence="4">Tokyo 01</strain>
    </source>
</reference>
<dbReference type="OrthoDB" id="468094at2"/>
<proteinExistence type="predicted"/>
<gene>
    <name evidence="3" type="ORF">DENIS_0542</name>
</gene>
<comment type="caution">
    <text evidence="3">The sequence shown here is derived from an EMBL/GenBank/DDBJ whole genome shotgun (WGS) entry which is preliminary data.</text>
</comment>
<sequence>MLNLIKLEDRIVLDGAAVGDALDHAADQDAHVSGEGAEVPDHSTDADAENVAAAAALLSDAEAPSESLDIVLVSNSLPDYQSLADAADPDALVIVYDADAASAEDVVRQITDAADAAGSPVGSVTVLSHGGSGYFNFGNEKITAESLGENTDAWAALGTVMAEDSHIYVYGCGVADDAGAGQALLNGLADATGADVFASDDVTGEGGDWDLEAASDGADGEANTPLDTDILNAYENALVGEETSVPSSIATLEDQPGSFGIFVYNGDLDGDENLETSLDDLDPDGPLTAQEINLFSGIDEGTGNVNVRGEWVTNRPIVINGETISQYYKWTVEYSPEKDQNVDTSGVATLTFDVDGENFSTEVTVIPVNDPPEFTKGPDQTIPEDSPAQVIEDWATDVLPGPETATDEASQNLEFTVTNDNANLFSVQPSISPDGTLTYTPAENAYGTATVTVVLKDDGGTAFGGIDTSSPQEFTITITPENDAPEVEVTVAEDYVENSEPVRVVTDIDITDADDTELTQVVVEITDGYQNDARGTDVLAFENTATIQGEVIDNGRAIVLTPVSGSTAAIADFEAAVKTVTIEHVGGVKDGDDPNQGDRTIRVSATDANSSGAGNGIQTGEGADDIFVDAIDDAPELDPESAQTLYIIDGGEVAFADDIVLTDVDDDNMTGAVIRITENYQPGEDVLNFTDTANITGTWTASTGTLTLTGLAAKAEYEAAIRSVTYDNTSGTPIQNSRTVNITVTDDNSRGFGDKDVPSDVDKPDGPLSADATRIIQVVPPIVIDESIVLHEDFHDPDSVTDENGDGIFDGEYEENAQEKLGVTVGDLVTINDADFPDGSAPESIAITDVDDASGTWQYSLDGGKNWTAIDDGNLSDTHALLLTSSARIRFAPDQDFNTERSGSETPTFTARAWDESEGTEGNYADTTSSDAFSRGDADGQAVVIAINDAPEIDGVPADDQKMDENGQLTIDGISVADIDVNEGTGDVRVSLAVENGTITLGRTDGLTFEAGKGNGTSNVVFTGSLTAVNQAISSLTYDADDDALDDFLNAGDFGQPFDTLDIDSSDQGNFGQPGPRGNLDDVSINIFVGNTPPVIDLDPDDDGGGDPPVGPADPDNDGTSNFNVTFIEDSKCVPVRIADSDDPAPLIVDKEGDDIAWVEVTLTNPQEGDGLGFDESTISGTNITYTVQEVDGALVLRFEGAADASQYDQVLRSVTYNNTSENPDTTRRIIEVTAADVNNPDRAGEVALSRVSVVPVNDAPTNTVPDSVTIEANTSVALDTISVTDPDVAGGAVQVTVTTDIGTLVAADNGAGADITPVSASQIIITGTLDQVNAALAGVVYTPPTDFNGNATVTVTTNDQGYTGINPDDITQNSNGRCITADGILDNSGNVIPPDNEGTPDDPTAQTDTDTILIRVIAPSDPDVTPVGPPDAPDNPILPIIVPEGEPQGPISPGPVTLPGPVGITGGEASIALDGLAASAKDIPPPQFCSIEEALRIHLGCRFANTNDPEAKFGTLEWSDMTDLGWRPPYEYLDEEYDLYSGLFLREAGDPGFNVEAGVLLSELGGLAERSEEVFSKGSGTEGFNEIAPGELKTAFFAGRKSLDKSGR</sequence>
<organism evidence="3 4">
    <name type="scientific">Desulfonema ishimotonii</name>
    <dbReference type="NCBI Taxonomy" id="45657"/>
    <lineage>
        <taxon>Bacteria</taxon>
        <taxon>Pseudomonadati</taxon>
        <taxon>Thermodesulfobacteriota</taxon>
        <taxon>Desulfobacteria</taxon>
        <taxon>Desulfobacterales</taxon>
        <taxon>Desulfococcaceae</taxon>
        <taxon>Desulfonema</taxon>
    </lineage>
</organism>